<dbReference type="Proteomes" id="UP000812287">
    <property type="component" value="Unassembled WGS sequence"/>
</dbReference>
<sequence length="374" mass="40798">MSKKFEDKFNVVVVGGGYGAAAARHLSAKLDASKYNLILINSRPYRFHLPAFIRLVVSDVDNLEKTAMAGYEKVFHNNNGTFIEASVTGIQKSETAGGTVILDNGEKVPFRVLILATGSTWSGPLDFPNTKDDISAFLTSERSRFEDANSIVLAGGGSVGIEFAGEIKDIWPNKKVTIIHGGSKLLNDTYPDRFRTKMENGMKSRGVEIVYNDYLDEVPSPGADSVTTRKGKTIKADLFVPAWGPKPNTDFIASSLPGTVTDKGFVKVRPTLQLVSYPEIFALGDILDWKEQKQAAKADAHAALISANILRYFDGKPLKEYKGSYELILITNGKNGGAAYFGVLWGIVLGDWAAKLIKSKTLLIPMFQAAQGFF</sequence>
<dbReference type="AlphaFoldDB" id="A0A9P8AYD9"/>
<evidence type="ECO:0000313" key="7">
    <source>
        <dbReference type="Proteomes" id="UP000812287"/>
    </source>
</evidence>
<evidence type="ECO:0000256" key="4">
    <source>
        <dbReference type="ARBA" id="ARBA00023002"/>
    </source>
</evidence>
<dbReference type="EMBL" id="MU250524">
    <property type="protein sequence ID" value="KAG7452106.1"/>
    <property type="molecule type" value="Genomic_DNA"/>
</dbReference>
<dbReference type="InterPro" id="IPR036188">
    <property type="entry name" value="FAD/NAD-bd_sf"/>
</dbReference>
<protein>
    <submittedName>
        <fullName evidence="6">FAD/NAD(P)-binding domain-containing protein</fullName>
    </submittedName>
</protein>
<organism evidence="6 7">
    <name type="scientific">Guyanagaster necrorhizus</name>
    <dbReference type="NCBI Taxonomy" id="856835"/>
    <lineage>
        <taxon>Eukaryota</taxon>
        <taxon>Fungi</taxon>
        <taxon>Dikarya</taxon>
        <taxon>Basidiomycota</taxon>
        <taxon>Agaricomycotina</taxon>
        <taxon>Agaricomycetes</taxon>
        <taxon>Agaricomycetidae</taxon>
        <taxon>Agaricales</taxon>
        <taxon>Marasmiineae</taxon>
        <taxon>Physalacriaceae</taxon>
        <taxon>Guyanagaster</taxon>
    </lineage>
</organism>
<keyword evidence="2" id="KW-0285">Flavoprotein</keyword>
<dbReference type="OrthoDB" id="202203at2759"/>
<dbReference type="GO" id="GO:0005737">
    <property type="term" value="C:cytoplasm"/>
    <property type="evidence" value="ECO:0007669"/>
    <property type="project" value="TreeGrafter"/>
</dbReference>
<dbReference type="PANTHER" id="PTHR43735">
    <property type="entry name" value="APOPTOSIS-INDUCING FACTOR 1"/>
    <property type="match status" value="1"/>
</dbReference>
<proteinExistence type="inferred from homology"/>
<keyword evidence="4" id="KW-0560">Oxidoreductase</keyword>
<evidence type="ECO:0000313" key="6">
    <source>
        <dbReference type="EMBL" id="KAG7452106.1"/>
    </source>
</evidence>
<dbReference type="PRINTS" id="PR00368">
    <property type="entry name" value="FADPNR"/>
</dbReference>
<keyword evidence="7" id="KW-1185">Reference proteome</keyword>
<dbReference type="GO" id="GO:0050660">
    <property type="term" value="F:flavin adenine dinucleotide binding"/>
    <property type="evidence" value="ECO:0007669"/>
    <property type="project" value="TreeGrafter"/>
</dbReference>
<keyword evidence="3" id="KW-0274">FAD</keyword>
<name>A0A9P8AYD9_9AGAR</name>
<dbReference type="PANTHER" id="PTHR43735:SF3">
    <property type="entry name" value="FERROPTOSIS SUPPRESSOR PROTEIN 1"/>
    <property type="match status" value="1"/>
</dbReference>
<comment type="similarity">
    <text evidence="1">Belongs to the FAD-dependent oxidoreductase family.</text>
</comment>
<dbReference type="InterPro" id="IPR023753">
    <property type="entry name" value="FAD/NAD-binding_dom"/>
</dbReference>
<dbReference type="Gene3D" id="3.50.50.100">
    <property type="match status" value="1"/>
</dbReference>
<dbReference type="PRINTS" id="PR00411">
    <property type="entry name" value="PNDRDTASEI"/>
</dbReference>
<comment type="caution">
    <text evidence="6">The sequence shown here is derived from an EMBL/GenBank/DDBJ whole genome shotgun (WGS) entry which is preliminary data.</text>
</comment>
<evidence type="ECO:0000256" key="1">
    <source>
        <dbReference type="ARBA" id="ARBA00006442"/>
    </source>
</evidence>
<dbReference type="SUPFAM" id="SSF51905">
    <property type="entry name" value="FAD/NAD(P)-binding domain"/>
    <property type="match status" value="1"/>
</dbReference>
<gene>
    <name evidence="6" type="ORF">BT62DRAFT_926323</name>
</gene>
<reference evidence="6" key="1">
    <citation type="submission" date="2020-11" db="EMBL/GenBank/DDBJ databases">
        <title>Adaptations for nitrogen fixation in a non-lichenized fungal sporocarp promotes dispersal by wood-feeding termites.</title>
        <authorList>
            <consortium name="DOE Joint Genome Institute"/>
            <person name="Koch R.A."/>
            <person name="Yoon G."/>
            <person name="Arayal U."/>
            <person name="Lail K."/>
            <person name="Amirebrahimi M."/>
            <person name="Labutti K."/>
            <person name="Lipzen A."/>
            <person name="Riley R."/>
            <person name="Barry K."/>
            <person name="Henrissat B."/>
            <person name="Grigoriev I.V."/>
            <person name="Herr J.R."/>
            <person name="Aime M.C."/>
        </authorList>
    </citation>
    <scope>NUCLEOTIDE SEQUENCE</scope>
    <source>
        <strain evidence="6">MCA 3950</strain>
    </source>
</reference>
<dbReference type="GeneID" id="66107304"/>
<dbReference type="GO" id="GO:0004174">
    <property type="term" value="F:electron-transferring-flavoprotein dehydrogenase activity"/>
    <property type="evidence" value="ECO:0007669"/>
    <property type="project" value="TreeGrafter"/>
</dbReference>
<evidence type="ECO:0000256" key="3">
    <source>
        <dbReference type="ARBA" id="ARBA00022827"/>
    </source>
</evidence>
<dbReference type="RefSeq" id="XP_043045606.1">
    <property type="nucleotide sequence ID" value="XM_043185007.1"/>
</dbReference>
<evidence type="ECO:0000259" key="5">
    <source>
        <dbReference type="Pfam" id="PF07992"/>
    </source>
</evidence>
<feature type="domain" description="FAD/NAD(P)-binding" evidence="5">
    <location>
        <begin position="9"/>
        <end position="297"/>
    </location>
</feature>
<dbReference type="Pfam" id="PF07992">
    <property type="entry name" value="Pyr_redox_2"/>
    <property type="match status" value="1"/>
</dbReference>
<accession>A0A9P8AYD9</accession>
<evidence type="ECO:0000256" key="2">
    <source>
        <dbReference type="ARBA" id="ARBA00022630"/>
    </source>
</evidence>